<evidence type="ECO:0000256" key="4">
    <source>
        <dbReference type="SAM" id="MobiDB-lite"/>
    </source>
</evidence>
<feature type="domain" description="Insecticide toxin TcdB middle/N-terminal" evidence="6">
    <location>
        <begin position="710"/>
        <end position="843"/>
    </location>
</feature>
<dbReference type="Pfam" id="PF12255">
    <property type="entry name" value="TcdB_toxin_midC"/>
    <property type="match status" value="1"/>
</dbReference>
<evidence type="ECO:0000259" key="5">
    <source>
        <dbReference type="Pfam" id="PF12255"/>
    </source>
</evidence>
<accession>A0ABX0NW98</accession>
<feature type="compositionally biased region" description="Polar residues" evidence="4">
    <location>
        <begin position="23"/>
        <end position="45"/>
    </location>
</feature>
<evidence type="ECO:0000313" key="8">
    <source>
        <dbReference type="Proteomes" id="UP000609726"/>
    </source>
</evidence>
<dbReference type="InterPro" id="IPR050708">
    <property type="entry name" value="T6SS_VgrG/RHS"/>
</dbReference>
<feature type="region of interest" description="Disordered" evidence="4">
    <location>
        <begin position="1"/>
        <end position="51"/>
    </location>
</feature>
<dbReference type="Proteomes" id="UP000609726">
    <property type="component" value="Unassembled WGS sequence"/>
</dbReference>
<protein>
    <submittedName>
        <fullName evidence="7">Toxin</fullName>
    </submittedName>
</protein>
<dbReference type="InterPro" id="IPR028994">
    <property type="entry name" value="Integrin_alpha_N"/>
</dbReference>
<gene>
    <name evidence="7" type="ORF">F2P45_18710</name>
</gene>
<sequence length="2443" mass="268061">MEPASQEVRTASKNGPDVATPKKTPSSIAKAFPSSNAPVTPSIQAPTGGGALRSVGEKFNTNAATGAASLSIPLPLTPGRSGLTPALELRYDTGTGNSVFGIGWQLTTAAITRKTDRGLPSYDDAEESDVFILVGAEDLVPAQRRDSSGADAPDEIDVDGFRVKRYRPRVEGLFARIERWTRTADAATHWRVTTRDNITSIYGWTGLARIEDPTNPLHVFSWLLEETRDDLGNVVHYGFVAEDASRIDAGAISELSRFVPAADGQQRFLANAQRYLRSVSYSNATALDTSMGSHFVPLTNPEKHDFLFRAVLRYGETEDLPWPVRQDPFSTCKPGFELRTYRLCHEVVMLHRFATLGAGWVPVRTLAFAYDQSPALTRLASVSLTGSIADAAADLSQDENALPPLEFSYSAGALGHAFKRFPAAALEGMPSGPSGAAARWVDLDGEGLPGMLWAGDSGWYYKANLSGRTTPGMAAGDQVTMSGPMPQRSLPVPSSLDQRQLTDLDGDGRLDMVKFSPPGAGAFARTEAGGWDQFRPMPNALHINWSDPNLRMVDLDCDGLADVLLAQADRLLWYRSRGPLGFHPAQCVRLPADEERGPNVLFNDAGNGIFLADMTGDGLADLVRVRHASVVYWPGLGRGRFGPKVTMGGFAPCDTADGFDARRLRLGDVDGSGTIDLLYITSSGVRMYANQAGNRFAAPVMLEGFPKLDATTSVDVMDLFGRGTACLVWSAFHTGGNSAPVGYLDLMPDGKPHLLNRIVNNYGGETRIEYAPSTYFYLKDKLTGMPWLTRLPFPVQCVRRTEHIDHIAQTRLTRSYVYHHGYYDGHEREFRGFARVDQRDAEVFSLNDTEAAACEGTSGAPGQPAVETRTWFHTGAWLECDVLELRLAREYFNGDAQARPLPDTLMPASLSIPEQREAARALRGTKLREEIYSLDCSEKQALPYSVTESRHAVQLIQAKGSAQHAVFQSYLAESVSYVYERNPADPRVSHALTLKIDEFGNVLESAAVAYPRRSAVEPEQLALLCTVTQARVSNRADQAKWRRIGVPIATRSSELTGMRAPAGGALFSCTELADAFAAATEISYEQKANGMGAERRTLKVQATRYYADDLGSVLPLGQAGRRALPHCAYALAFSADIIGGIYGAVRAGGLPFAEGGYVGGSAIGADAWIPSASYWTPSPTLTHDAAKFYVPSGSTDPWGNETCVTHDMYCLNVSSVLDALGKQTVAQYHYGAMLPSRIVDPNGDATEYAFNPLGLVVKTARVGRNGDGDTLDAPTTSMRYEWLRWSQAAGRLGMTGARAHPARVRSAIREKHGAARMQEQLVYSDGSGREIMTKMLAAAGPVPDVVDGRLVRDLDGRPAMRDSDTRWIGSGRVIHDNKGNPVKQYEPFFSDREEFETEQELVEWGVTPVLHYDPLGRPLRVLHPDGSWAWTEFDPWQVRVWDRNDTIARHATIADAESEWIQRARKSAYKPLRRAGELALKHRATPAVMQLDTLGRTFLHSADNGAQGLVTTRSAFDIEGRTLSVMDPLGREAARSRYDMADRPLQAMHMDSGTQLSFPDCAGQPLENWSARGYRTTRQYDAVRRPTHVYVETPESEMAAARPAPAGQRPPGNWLTNLFQADDARQAIPVVAARRRLASRMYYGEDRKDRKAARTARQLGQVIAVYDGAGLLECDRYDLNGNVEVLRRSLAREDWREPDWARLADITDSAAADSAAQALLQRGFLESQQRHDALGRQVEQTTPDRSRITTSFDVAGNVESIYLQQPGTAEAEAMLRSAQRNARGQVERCEAGNGVVTTYEYEPDTFRLHRIRSVRSAGATLLQDLRYTYDPEGNTTEVEDGCEGSEFFNGAVVAGGGQYSFDALYQIVQSSGREHPGAPYEHADPLKDQRPAATDMQALQRYTESYTYDAAGNLQEMAHKAGAGGGWTRHYSYDRDSNRLLATRVSQSQEVQYLHDAAGNMVSMPHLKSMAWNHAEQLVAADLEGGGEVFFRYGAGGERVRKVHQHGMTVDETIYFGGFEIHRRRGGPDGDIEYERETIAVMDGARCIARFETRTFDDGEAILRRAGMARYQLSDRLQSSGVELDERGRVISYEEYHAYGSTAFKSEPRSDTFSRKRYRYTGAERDEETKLDFRSARYYAAWLGRWTAADPAGATDGLNLYRYVGGRPTHMVDGSGLAGQVTEPLCTADDPTGQNSPRPTGDPAAVEKTAARYIDIGLMLATGVAGFALAGTLLVPPEPLSKVAAGAVAVYSADQISTAFRELYTAEIQPTLLESIVADVAVEAGMDRESAIKLGANTDFAAALAISLPWSAMSSVAIRGLAIAEDVVKGGRDVVKGVRIRQLPKFKSAIIEAENITTVKDTQSSIPRGLHEQLTWKEVLADPSKGNVLDLAKDARYPLDLGFMKMERTHIMLNGEKIQIHYQYNSWTKKPYDMKVNSMPYLF</sequence>
<dbReference type="PRINTS" id="PR01341">
    <property type="entry name" value="SALSPVBPROT"/>
</dbReference>
<dbReference type="SUPFAM" id="SSF69318">
    <property type="entry name" value="Integrin alpha N-terminal domain"/>
    <property type="match status" value="1"/>
</dbReference>
<dbReference type="NCBIfam" id="TIGR03696">
    <property type="entry name" value="Rhs_assc_core"/>
    <property type="match status" value="1"/>
</dbReference>
<proteinExistence type="predicted"/>
<dbReference type="PANTHER" id="PTHR32305">
    <property type="match status" value="1"/>
</dbReference>
<comment type="subcellular location">
    <subcellularLocation>
        <location evidence="1">Secreted</location>
    </subcellularLocation>
</comment>
<keyword evidence="2" id="KW-0964">Secreted</keyword>
<name>A0ABX0NW98_9BURK</name>
<reference evidence="7 8" key="1">
    <citation type="submission" date="2019-10" db="EMBL/GenBank/DDBJ databases">
        <title>Taxonomy of Antarctic Massilia spp.: description of Massilia rubra sp. nov., Massilia aquatica sp. nov., Massilia mucilaginosa sp. nov., Massilia frigida sp. nov. isolated from streams, lakes and regoliths.</title>
        <authorList>
            <person name="Holochova P."/>
            <person name="Sedlacek I."/>
            <person name="Kralova S."/>
            <person name="Maslanova I."/>
            <person name="Busse H.-J."/>
            <person name="Stankova E."/>
            <person name="Vrbovska V."/>
            <person name="Kovarovic V."/>
            <person name="Bartak M."/>
            <person name="Svec P."/>
            <person name="Pantucek R."/>
        </authorList>
    </citation>
    <scope>NUCLEOTIDE SEQUENCE [LARGE SCALE GENOMIC DNA]</scope>
    <source>
        <strain evidence="7 8">CCM 8733</strain>
    </source>
</reference>
<dbReference type="InterPro" id="IPR003284">
    <property type="entry name" value="Sal_SpvB"/>
</dbReference>
<dbReference type="Pfam" id="PF12256">
    <property type="entry name" value="TcdB_toxin_midN"/>
    <property type="match status" value="1"/>
</dbReference>
<evidence type="ECO:0000256" key="1">
    <source>
        <dbReference type="ARBA" id="ARBA00004613"/>
    </source>
</evidence>
<dbReference type="InterPro" id="IPR022044">
    <property type="entry name" value="TcdB_toxin_mid/C"/>
</dbReference>
<organism evidence="7 8">
    <name type="scientific">Massilia mucilaginosa</name>
    <dbReference type="NCBI Taxonomy" id="2609282"/>
    <lineage>
        <taxon>Bacteria</taxon>
        <taxon>Pseudomonadati</taxon>
        <taxon>Pseudomonadota</taxon>
        <taxon>Betaproteobacteria</taxon>
        <taxon>Burkholderiales</taxon>
        <taxon>Oxalobacteraceae</taxon>
        <taxon>Telluria group</taxon>
        <taxon>Massilia</taxon>
    </lineage>
</organism>
<dbReference type="Pfam" id="PF03534">
    <property type="entry name" value="SpvB"/>
    <property type="match status" value="1"/>
</dbReference>
<dbReference type="EMBL" id="WHJH01000023">
    <property type="protein sequence ID" value="NHZ91034.1"/>
    <property type="molecule type" value="Genomic_DNA"/>
</dbReference>
<evidence type="ECO:0000256" key="2">
    <source>
        <dbReference type="ARBA" id="ARBA00022525"/>
    </source>
</evidence>
<keyword evidence="3" id="KW-0843">Virulence</keyword>
<keyword evidence="8" id="KW-1185">Reference proteome</keyword>
<evidence type="ECO:0000259" key="6">
    <source>
        <dbReference type="Pfam" id="PF12256"/>
    </source>
</evidence>
<comment type="caution">
    <text evidence="7">The sequence shown here is derived from an EMBL/GenBank/DDBJ whole genome shotgun (WGS) entry which is preliminary data.</text>
</comment>
<dbReference type="InterPro" id="IPR022045">
    <property type="entry name" value="TcdB_toxin_mid/N"/>
</dbReference>
<evidence type="ECO:0000256" key="3">
    <source>
        <dbReference type="ARBA" id="ARBA00023026"/>
    </source>
</evidence>
<dbReference type="Gene3D" id="2.180.10.10">
    <property type="entry name" value="RHS repeat-associated core"/>
    <property type="match status" value="1"/>
</dbReference>
<dbReference type="PANTHER" id="PTHR32305:SF15">
    <property type="entry name" value="PROTEIN RHSA-RELATED"/>
    <property type="match status" value="1"/>
</dbReference>
<dbReference type="InterPro" id="IPR022385">
    <property type="entry name" value="Rhs_assc_core"/>
</dbReference>
<feature type="domain" description="Insecticide toxin TcdB middle/C-terminal" evidence="5">
    <location>
        <begin position="918"/>
        <end position="1022"/>
    </location>
</feature>
<evidence type="ECO:0000313" key="7">
    <source>
        <dbReference type="EMBL" id="NHZ91034.1"/>
    </source>
</evidence>